<dbReference type="RefSeq" id="WP_154420083.1">
    <property type="nucleotide sequence ID" value="NZ_CP044331.1"/>
</dbReference>
<protein>
    <submittedName>
        <fullName evidence="2">Uncharacterized protein</fullName>
    </submittedName>
</protein>
<proteinExistence type="predicted"/>
<sequence length="69" mass="7559">MSRGPHGRLETPVQESLIIKLQSFADALEEAIDHIESLEALVSALEKSHPEAVDRARALVAAGKKDQHF</sequence>
<dbReference type="EMBL" id="CP044331">
    <property type="protein sequence ID" value="QGM99154.1"/>
    <property type="molecule type" value="Genomic_DNA"/>
</dbReference>
<gene>
    <name evidence="2" type="ORF">F7D14_17790</name>
</gene>
<dbReference type="KEGG" id="mpar:F7D14_17790"/>
<accession>A0A6B8M595</accession>
<name>A0A6B8M595_9HYPH</name>
<feature type="coiled-coil region" evidence="1">
    <location>
        <begin position="21"/>
        <end position="48"/>
    </location>
</feature>
<organism evidence="2 3">
    <name type="scientific">Methylocystis parvus</name>
    <dbReference type="NCBI Taxonomy" id="134"/>
    <lineage>
        <taxon>Bacteria</taxon>
        <taxon>Pseudomonadati</taxon>
        <taxon>Pseudomonadota</taxon>
        <taxon>Alphaproteobacteria</taxon>
        <taxon>Hyphomicrobiales</taxon>
        <taxon>Methylocystaceae</taxon>
        <taxon>Methylocystis</taxon>
    </lineage>
</organism>
<dbReference type="Proteomes" id="UP000422569">
    <property type="component" value="Chromosome"/>
</dbReference>
<evidence type="ECO:0000313" key="2">
    <source>
        <dbReference type="EMBL" id="QGM99154.1"/>
    </source>
</evidence>
<keyword evidence="3" id="KW-1185">Reference proteome</keyword>
<evidence type="ECO:0000256" key="1">
    <source>
        <dbReference type="SAM" id="Coils"/>
    </source>
</evidence>
<evidence type="ECO:0000313" key="3">
    <source>
        <dbReference type="Proteomes" id="UP000422569"/>
    </source>
</evidence>
<dbReference type="AlphaFoldDB" id="A0A6B8M595"/>
<reference evidence="2 3" key="1">
    <citation type="submission" date="2019-09" db="EMBL/GenBank/DDBJ databases">
        <title>Isolation and complete genome sequencing of Methylocystis species.</title>
        <authorList>
            <person name="Rumah B.L."/>
            <person name="Stead C.E."/>
            <person name="Stevens B.C."/>
            <person name="Minton N.P."/>
            <person name="Grosse-Honebrink A."/>
            <person name="Zhang Y."/>
        </authorList>
    </citation>
    <scope>NUCLEOTIDE SEQUENCE [LARGE SCALE GENOMIC DNA]</scope>
    <source>
        <strain evidence="2 3">BRCS2</strain>
    </source>
</reference>
<keyword evidence="1" id="KW-0175">Coiled coil</keyword>